<dbReference type="GO" id="GO:0006281">
    <property type="term" value="P:DNA repair"/>
    <property type="evidence" value="ECO:0007669"/>
    <property type="project" value="UniProtKB-KW"/>
</dbReference>
<evidence type="ECO:0000259" key="11">
    <source>
        <dbReference type="PROSITE" id="PS51194"/>
    </source>
</evidence>
<dbReference type="InterPro" id="IPR014001">
    <property type="entry name" value="Helicase_ATP-bd"/>
</dbReference>
<keyword evidence="2" id="KW-0227">DNA damage</keyword>
<dbReference type="InterPro" id="IPR045628">
    <property type="entry name" value="Lhr_WH_dom"/>
</dbReference>
<keyword evidence="6" id="KW-0238">DNA-binding</keyword>
<dbReference type="EMBL" id="CP001941">
    <property type="protein sequence ID" value="ADD08009.1"/>
    <property type="molecule type" value="Genomic_DNA"/>
</dbReference>
<dbReference type="PANTHER" id="PTHR47962:SF6">
    <property type="entry name" value="LARGE HELICASE-RELATED PROTEIN"/>
    <property type="match status" value="1"/>
</dbReference>
<keyword evidence="3" id="KW-0378">Hydrolase</keyword>
<evidence type="ECO:0000256" key="4">
    <source>
        <dbReference type="ARBA" id="ARBA00022806"/>
    </source>
</evidence>
<protein>
    <submittedName>
        <fullName evidence="12">DEAD/H associated domain protein</fullName>
    </submittedName>
</protein>
<gene>
    <name evidence="12" type="ordered locus">Aboo_0197</name>
</gene>
<dbReference type="GO" id="GO:0003677">
    <property type="term" value="F:DNA binding"/>
    <property type="evidence" value="ECO:0007669"/>
    <property type="project" value="UniProtKB-KW"/>
</dbReference>
<dbReference type="PROSITE" id="PS51192">
    <property type="entry name" value="HELICASE_ATP_BIND_1"/>
    <property type="match status" value="1"/>
</dbReference>
<evidence type="ECO:0000256" key="7">
    <source>
        <dbReference type="ARBA" id="ARBA00023204"/>
    </source>
</evidence>
<dbReference type="RefSeq" id="WP_012997069.1">
    <property type="nucleotide sequence ID" value="NC_013926.1"/>
</dbReference>
<evidence type="ECO:0000256" key="6">
    <source>
        <dbReference type="ARBA" id="ARBA00023125"/>
    </source>
</evidence>
<dbReference type="SMART" id="SM00487">
    <property type="entry name" value="DEXDc"/>
    <property type="match status" value="1"/>
</dbReference>
<feature type="domain" description="Helicase ATP-binding" evidence="10">
    <location>
        <begin position="40"/>
        <end position="233"/>
    </location>
</feature>
<dbReference type="GeneID" id="8827138"/>
<dbReference type="CDD" id="cd18796">
    <property type="entry name" value="SF2_C_LHR"/>
    <property type="match status" value="1"/>
</dbReference>
<dbReference type="Pfam" id="PF00271">
    <property type="entry name" value="Helicase_C"/>
    <property type="match status" value="1"/>
</dbReference>
<sequence length="1688" mass="195260">MERATKMYSMDEVISLFDPIIGEWFTSKYSELTEPQAYAIPLIHSGKNVLVSSPTGSGKTLTAFISIINELFLLAKEGKLEDKVYCVYVSPLKALANDIHRNLEVPLEEIKDLAKSKGVKIPKIRVAVRSGDTSTAERQKMLRKPPHIFITTPESLSLVLTAPKFRESFRDVRYVIVDEIHELANNKRGVMLSLNLERLQYLAKNFQRIGLSATQAPIEEIAKYLVGYEGEEPRNVSIVEVEVRKKLDLKVITPVEDLTLVPYEVANEKMYDVLVDIINRHRTTLIFTNTRSGTEHVAYKLKEKGIENLEAHHGSLSKETRLRVEKALKEGKLKAVISSTSLELGIDIGYIDVVVQIGSPKSIAKGLQRIGRSGHAYGATAKGRFLVFDNDELIECTTLVKCAYDGKIDRVRIPKNSLDVLSQIIVGMSIEKRWNVDEAYNIIRSSYCYHELPKEKFIQVLRYLGGYVLGDTVYSKIWFDEEDMVFGRKRSSRMIYFMNMGTIPDEADYLVIDHEGKRLGSLSEKFVEKLQKGDVFVLGARSYEVLSIRTGKVVVKDATGKRPTVPSWVGEMLPRSFDLSVEVGKFREFVEKNIRERGEKKTIEILMKDYYLDYRGARSIVSYIKQGMHHIVPTHKRVVIEGYVDPAGKHNIIFHYPFGRRVNDALSRAYAFKITEKYGVNVGISITDDAFMLTLKRRIRLEDIKNLLSSDEIEDALRRAIFNTELFKQRFRHCASRSFMVLRRYKGRDISVARQQLRSDKILRLLSEIPDFPVMEETYNEIFNIVMDLPHAKEVLRKIENGEIEVKIVPYSDTPSIFAHSIILSGISDIVLMEDRSALLKELHMKLLERVIPKEELAAMFDEAQVSAYFQNKIKVRGKEDILRFLDLAPGTDVLRRRGINIYDYSEIPNDKLKKMVEELIWDDKIVSVYTTRLLWTTPQNYPIFATLYSKNSDNIMEFEGLKTAEEIAKEKKKKVQEVLEILKSMEKAYLVGRKIKEGKTYWYRRERITIERNYALEILIKKLLYFRAPLTFEEIVYSLHISEEDIRKALKYLVEEGEVVKGVFLVGYGEQYMLRSDYNEILKESGIDEESLQAYRFGKIVREMGMDEYFEKFLVLFNEDSMRIRNAYEQFTEALRREEVLYGRFMRGRLCYASRATLPLLIAVYRKRGLNENDRKVLSQIGLLGDRATFSTLKEMSNMYPHEIKKIIEKLENNLYIYRKVLPNKKPGDYPFKIMKIQPNGSMEEFFERIVKGYGPLTKKDIENITALDPKDYLGKFKKISAGGKIFYYTEGNIEGDGKGEYIIPSDDPYIYTRLNELYDHFGEVLSHVYVKDGKLLSIMELKRHSDHIYVNEFMGNKNAYEILAKESIVITSNDPKNESYRRIGDYYVSGDVSSIQFSPKDIFAYLLWKSRVISGRKLKTTLDVARFLMGLHNSLENVRAYKPIEIEKYYHSELLYETLDLQGHIIYASKENVGIYQSLKNMHLDKDMEVVLKILEKYGKMEVRSIIEESPLGSEKTRRALTSLYTGNYIAKYPSGYIYIKPLYSRDYASQKYVENLVNILGFVNPEIVCHLSGGYVSSYESAEILNRMNLTKGIFLNDGNLYRIPNEDMENIENIEIYDDVIILDPKDPVSMLWQYIKPMDFQGYMVIKEGEIVGIVKAIMRKRSVKIQKYTTEEAKRLFKNYFS</sequence>
<keyword evidence="13" id="KW-1185">Reference proteome</keyword>
<dbReference type="InterPro" id="IPR011545">
    <property type="entry name" value="DEAD/DEAH_box_helicase_dom"/>
</dbReference>
<name>D3TBS4_ACIB4</name>
<feature type="domain" description="Helicase C-terminal" evidence="11">
    <location>
        <begin position="269"/>
        <end position="419"/>
    </location>
</feature>
<dbReference type="HOGENOM" id="CLU_003011_0_0_2"/>
<dbReference type="SMART" id="SM00490">
    <property type="entry name" value="HELICc"/>
    <property type="match status" value="1"/>
</dbReference>
<dbReference type="GO" id="GO:0005524">
    <property type="term" value="F:ATP binding"/>
    <property type="evidence" value="ECO:0007669"/>
    <property type="project" value="UniProtKB-KW"/>
</dbReference>
<evidence type="ECO:0000256" key="5">
    <source>
        <dbReference type="ARBA" id="ARBA00022840"/>
    </source>
</evidence>
<organism evidence="12 13">
    <name type="scientific">Aciduliprofundum boonei (strain DSM 19572 / T469)</name>
    <dbReference type="NCBI Taxonomy" id="439481"/>
    <lineage>
        <taxon>Archaea</taxon>
        <taxon>Methanobacteriati</taxon>
        <taxon>Thermoplasmatota</taxon>
        <taxon>DHVE2 group</taxon>
        <taxon>Candidatus Aciduliprofundum</taxon>
    </lineage>
</organism>
<dbReference type="Pfam" id="PF00270">
    <property type="entry name" value="DEAD"/>
    <property type="match status" value="1"/>
</dbReference>
<evidence type="ECO:0000256" key="9">
    <source>
        <dbReference type="SAM" id="Coils"/>
    </source>
</evidence>
<keyword evidence="4" id="KW-0347">Helicase</keyword>
<dbReference type="CDD" id="cd17922">
    <property type="entry name" value="DEXHc_LHR-like"/>
    <property type="match status" value="1"/>
</dbReference>
<reference evidence="12" key="1">
    <citation type="submission" date="2010-02" db="EMBL/GenBank/DDBJ databases">
        <title>Complete sequence of Aciduliprofundum boonei T469.</title>
        <authorList>
            <consortium name="US DOE Joint Genome Institute"/>
            <person name="Lucas S."/>
            <person name="Copeland A."/>
            <person name="Lapidus A."/>
            <person name="Cheng J.-F."/>
            <person name="Bruce D."/>
            <person name="Goodwin L."/>
            <person name="Pitluck S."/>
            <person name="Saunders E."/>
            <person name="Detter J.C."/>
            <person name="Han C."/>
            <person name="Tapia R."/>
            <person name="Land M."/>
            <person name="Hauser L."/>
            <person name="Kyrpides N."/>
            <person name="Mikhailova N."/>
            <person name="Flores G."/>
            <person name="Reysenbach A.-L."/>
            <person name="Woyke T."/>
        </authorList>
    </citation>
    <scope>NUCLEOTIDE SEQUENCE</scope>
    <source>
        <strain evidence="12">T469</strain>
    </source>
</reference>
<keyword evidence="5" id="KW-0067">ATP-binding</keyword>
<dbReference type="InterPro" id="IPR052511">
    <property type="entry name" value="ATP-dep_Helicase"/>
</dbReference>
<dbReference type="PANTHER" id="PTHR47962">
    <property type="entry name" value="ATP-DEPENDENT HELICASE LHR-RELATED-RELATED"/>
    <property type="match status" value="1"/>
</dbReference>
<dbReference type="InterPro" id="IPR027417">
    <property type="entry name" value="P-loop_NTPase"/>
</dbReference>
<dbReference type="GO" id="GO:0140097">
    <property type="term" value="F:catalytic activity, acting on DNA"/>
    <property type="evidence" value="ECO:0007669"/>
    <property type="project" value="UniProtKB-ARBA"/>
</dbReference>
<keyword evidence="7" id="KW-0234">DNA repair</keyword>
<feature type="coiled-coil region" evidence="9">
    <location>
        <begin position="962"/>
        <end position="989"/>
    </location>
</feature>
<dbReference type="Proteomes" id="UP000001400">
    <property type="component" value="Chromosome"/>
</dbReference>
<dbReference type="NCBIfam" id="NF010338">
    <property type="entry name" value="PRK13767.1"/>
    <property type="match status" value="1"/>
</dbReference>
<dbReference type="InterPro" id="IPR013701">
    <property type="entry name" value="Lhr-like_DEAD/DEAH_assoc"/>
</dbReference>
<evidence type="ECO:0000256" key="1">
    <source>
        <dbReference type="ARBA" id="ARBA00022741"/>
    </source>
</evidence>
<keyword evidence="8" id="KW-0413">Isomerase</keyword>
<dbReference type="GO" id="GO:0004386">
    <property type="term" value="F:helicase activity"/>
    <property type="evidence" value="ECO:0007669"/>
    <property type="project" value="UniProtKB-KW"/>
</dbReference>
<proteinExistence type="predicted"/>
<dbReference type="Pfam" id="PF08494">
    <property type="entry name" value="DEAD_assoc"/>
    <property type="match status" value="1"/>
</dbReference>
<dbReference type="GO" id="GO:0016887">
    <property type="term" value="F:ATP hydrolysis activity"/>
    <property type="evidence" value="ECO:0007669"/>
    <property type="project" value="TreeGrafter"/>
</dbReference>
<evidence type="ECO:0000313" key="13">
    <source>
        <dbReference type="Proteomes" id="UP000001400"/>
    </source>
</evidence>
<dbReference type="KEGG" id="abi:Aboo_0197"/>
<keyword evidence="1" id="KW-0547">Nucleotide-binding</keyword>
<keyword evidence="9" id="KW-0175">Coiled coil</keyword>
<evidence type="ECO:0000256" key="3">
    <source>
        <dbReference type="ARBA" id="ARBA00022801"/>
    </source>
</evidence>
<dbReference type="InterPro" id="IPR001650">
    <property type="entry name" value="Helicase_C-like"/>
</dbReference>
<accession>D3TBS4</accession>
<dbReference type="Gene3D" id="3.40.50.300">
    <property type="entry name" value="P-loop containing nucleotide triphosphate hydrolases"/>
    <property type="match status" value="2"/>
</dbReference>
<dbReference type="SUPFAM" id="SSF52540">
    <property type="entry name" value="P-loop containing nucleoside triphosphate hydrolases"/>
    <property type="match status" value="1"/>
</dbReference>
<dbReference type="PROSITE" id="PS51194">
    <property type="entry name" value="HELICASE_CTER"/>
    <property type="match status" value="1"/>
</dbReference>
<evidence type="ECO:0000259" key="10">
    <source>
        <dbReference type="PROSITE" id="PS51192"/>
    </source>
</evidence>
<dbReference type="Pfam" id="PF19306">
    <property type="entry name" value="WHD_Lhr"/>
    <property type="match status" value="1"/>
</dbReference>
<evidence type="ECO:0000256" key="8">
    <source>
        <dbReference type="ARBA" id="ARBA00023235"/>
    </source>
</evidence>
<evidence type="ECO:0000256" key="2">
    <source>
        <dbReference type="ARBA" id="ARBA00022763"/>
    </source>
</evidence>
<evidence type="ECO:0000313" key="12">
    <source>
        <dbReference type="EMBL" id="ADD08009.1"/>
    </source>
</evidence>